<proteinExistence type="predicted"/>
<evidence type="ECO:0000313" key="3">
    <source>
        <dbReference type="Proteomes" id="UP000266861"/>
    </source>
</evidence>
<dbReference type="OrthoDB" id="284473at2759"/>
<dbReference type="Pfam" id="PF03644">
    <property type="entry name" value="Glyco_hydro_85"/>
    <property type="match status" value="1"/>
</dbReference>
<dbReference type="EMBL" id="PQFF01000327">
    <property type="protein sequence ID" value="RHZ59908.1"/>
    <property type="molecule type" value="Genomic_DNA"/>
</dbReference>
<protein>
    <recommendedName>
        <fullName evidence="1">Cytosolic endo-beta-N-acetylglucosaminidase TIM barrel domain-containing protein</fullName>
    </recommendedName>
</protein>
<name>A0A397HD12_9GLOM</name>
<dbReference type="Gene3D" id="3.20.20.80">
    <property type="entry name" value="Glycosidases"/>
    <property type="match status" value="1"/>
</dbReference>
<gene>
    <name evidence="2" type="ORF">Glove_360g115</name>
</gene>
<dbReference type="PANTHER" id="PTHR13246:SF1">
    <property type="entry name" value="CYTOSOLIC ENDO-BETA-N-ACETYLGLUCOSAMINIDASE"/>
    <property type="match status" value="1"/>
</dbReference>
<dbReference type="GO" id="GO:0005829">
    <property type="term" value="C:cytosol"/>
    <property type="evidence" value="ECO:0007669"/>
    <property type="project" value="UniProtKB-SubCell"/>
</dbReference>
<dbReference type="Proteomes" id="UP000266861">
    <property type="component" value="Unassembled WGS sequence"/>
</dbReference>
<comment type="caution">
    <text evidence="2">The sequence shown here is derived from an EMBL/GenBank/DDBJ whole genome shotgun (WGS) entry which is preliminary data.</text>
</comment>
<dbReference type="PANTHER" id="PTHR13246">
    <property type="entry name" value="ENDO BETA N-ACETYLGLUCOSAMINIDASE"/>
    <property type="match status" value="1"/>
</dbReference>
<evidence type="ECO:0000259" key="1">
    <source>
        <dbReference type="Pfam" id="PF03644"/>
    </source>
</evidence>
<dbReference type="InterPro" id="IPR032979">
    <property type="entry name" value="ENGase"/>
</dbReference>
<keyword evidence="3" id="KW-1185">Reference proteome</keyword>
<dbReference type="AlphaFoldDB" id="A0A397HD12"/>
<evidence type="ECO:0000313" key="2">
    <source>
        <dbReference type="EMBL" id="RHZ59908.1"/>
    </source>
</evidence>
<sequence>MKKLYYHKNPSPKFSTKPPHPYWTNLSAVANWLPGKDDFNVAKVNLCERPVFRNSTKKNEKDKRECQVVVCHDMAGGYTEDYFKIEYSVQYWQYIDIFIYFSHHRLAVPPPQWTNAAHRNGVKVLGTFITEWTRDLLENELWVRGPHTEFPLDDLENVNRKVYKWLFTIILMDGSLILNRHY</sequence>
<reference evidence="2 3" key="1">
    <citation type="submission" date="2018-08" db="EMBL/GenBank/DDBJ databases">
        <title>Genome and evolution of the arbuscular mycorrhizal fungus Diversispora epigaea (formerly Glomus versiforme) and its bacterial endosymbionts.</title>
        <authorList>
            <person name="Sun X."/>
            <person name="Fei Z."/>
            <person name="Harrison M."/>
        </authorList>
    </citation>
    <scope>NUCLEOTIDE SEQUENCE [LARGE SCALE GENOMIC DNA]</scope>
    <source>
        <strain evidence="2 3">IT104</strain>
    </source>
</reference>
<feature type="domain" description="Cytosolic endo-beta-N-acetylglucosaminidase TIM barrel" evidence="1">
    <location>
        <begin position="86"/>
        <end position="136"/>
    </location>
</feature>
<dbReference type="STRING" id="1348612.A0A397HD12"/>
<dbReference type="InterPro" id="IPR005201">
    <property type="entry name" value="TIM_ENGase"/>
</dbReference>
<accession>A0A397HD12</accession>
<dbReference type="GO" id="GO:0033925">
    <property type="term" value="F:mannosyl-glycoprotein endo-beta-N-acetylglucosaminidase activity"/>
    <property type="evidence" value="ECO:0007669"/>
    <property type="project" value="UniProtKB-EC"/>
</dbReference>
<organism evidence="2 3">
    <name type="scientific">Diversispora epigaea</name>
    <dbReference type="NCBI Taxonomy" id="1348612"/>
    <lineage>
        <taxon>Eukaryota</taxon>
        <taxon>Fungi</taxon>
        <taxon>Fungi incertae sedis</taxon>
        <taxon>Mucoromycota</taxon>
        <taxon>Glomeromycotina</taxon>
        <taxon>Glomeromycetes</taxon>
        <taxon>Diversisporales</taxon>
        <taxon>Diversisporaceae</taxon>
        <taxon>Diversispora</taxon>
    </lineage>
</organism>